<dbReference type="OrthoDB" id="196304at2157"/>
<evidence type="ECO:0000256" key="1">
    <source>
        <dbReference type="SAM" id="MobiDB-lite"/>
    </source>
</evidence>
<proteinExistence type="predicted"/>
<protein>
    <recommendedName>
        <fullName evidence="2">DUF7974 domain-containing protein</fullName>
    </recommendedName>
</protein>
<evidence type="ECO:0000259" key="2">
    <source>
        <dbReference type="Pfam" id="PF25929"/>
    </source>
</evidence>
<dbReference type="eggNOG" id="arCOG09081">
    <property type="taxonomic scope" value="Archaea"/>
</dbReference>
<dbReference type="Pfam" id="PF25929">
    <property type="entry name" value="DUF7974"/>
    <property type="match status" value="1"/>
</dbReference>
<feature type="region of interest" description="Disordered" evidence="1">
    <location>
        <begin position="1"/>
        <end position="25"/>
    </location>
</feature>
<organism evidence="3 4">
    <name type="scientific">Natronorubrum tibetense GA33</name>
    <dbReference type="NCBI Taxonomy" id="1114856"/>
    <lineage>
        <taxon>Archaea</taxon>
        <taxon>Methanobacteriati</taxon>
        <taxon>Methanobacteriota</taxon>
        <taxon>Stenosarchaea group</taxon>
        <taxon>Halobacteria</taxon>
        <taxon>Halobacteriales</taxon>
        <taxon>Natrialbaceae</taxon>
        <taxon>Natronorubrum</taxon>
    </lineage>
</organism>
<gene>
    <name evidence="3" type="ORF">C496_06747</name>
</gene>
<keyword evidence="4" id="KW-1185">Reference proteome</keyword>
<feature type="domain" description="DUF7974" evidence="2">
    <location>
        <begin position="42"/>
        <end position="176"/>
    </location>
</feature>
<reference evidence="3 4" key="1">
    <citation type="journal article" date="2014" name="PLoS Genet.">
        <title>Phylogenetically driven sequencing of extremely halophilic archaea reveals strategies for static and dynamic osmo-response.</title>
        <authorList>
            <person name="Becker E.A."/>
            <person name="Seitzer P.M."/>
            <person name="Tritt A."/>
            <person name="Larsen D."/>
            <person name="Krusor M."/>
            <person name="Yao A.I."/>
            <person name="Wu D."/>
            <person name="Madern D."/>
            <person name="Eisen J.A."/>
            <person name="Darling A.E."/>
            <person name="Facciotti M.T."/>
        </authorList>
    </citation>
    <scope>NUCLEOTIDE SEQUENCE [LARGE SCALE GENOMIC DNA]</scope>
    <source>
        <strain evidence="3 4">GA33</strain>
    </source>
</reference>
<evidence type="ECO:0000313" key="4">
    <source>
        <dbReference type="Proteomes" id="UP000011599"/>
    </source>
</evidence>
<dbReference type="AlphaFoldDB" id="L9W115"/>
<sequence>MRRIYESGAIRRDEGPFSPSEKDTERRIEAMRSINSSKLSRLLLPNGLSRRAISIDVSTPRDEYPLDVAIPFRVTMRNSMPFPITIPTRSPLLWTWDIDGMTDAAHVPLHDPPDETDSLVFDRGERKQFTKRWQQLFRVSDSEWEPAEPGEYTIGAELNVENAVEKGLRGETTVRLDPETDA</sequence>
<dbReference type="RefSeq" id="WP_006089169.1">
    <property type="nucleotide sequence ID" value="NZ_AOHW01000022.1"/>
</dbReference>
<dbReference type="InterPro" id="IPR058280">
    <property type="entry name" value="DUF7974"/>
</dbReference>
<feature type="compositionally biased region" description="Basic and acidic residues" evidence="1">
    <location>
        <begin position="9"/>
        <end position="25"/>
    </location>
</feature>
<dbReference type="EMBL" id="AOHW01000022">
    <property type="protein sequence ID" value="ELY43012.1"/>
    <property type="molecule type" value="Genomic_DNA"/>
</dbReference>
<evidence type="ECO:0000313" key="3">
    <source>
        <dbReference type="EMBL" id="ELY43012.1"/>
    </source>
</evidence>
<dbReference type="PATRIC" id="fig|1114856.3.peg.1413"/>
<dbReference type="STRING" id="1114856.GCA_000383975_00937"/>
<comment type="caution">
    <text evidence="3">The sequence shown here is derived from an EMBL/GenBank/DDBJ whole genome shotgun (WGS) entry which is preliminary data.</text>
</comment>
<accession>L9W115</accession>
<name>L9W115_9EURY</name>
<dbReference type="Proteomes" id="UP000011599">
    <property type="component" value="Unassembled WGS sequence"/>
</dbReference>